<dbReference type="AlphaFoldDB" id="A0A8J7M850"/>
<dbReference type="PANTHER" id="PTHR22911:SF103">
    <property type="entry name" value="BLR2811 PROTEIN"/>
    <property type="match status" value="1"/>
</dbReference>
<feature type="transmembrane region" description="Helical" evidence="1">
    <location>
        <begin position="193"/>
        <end position="211"/>
    </location>
</feature>
<keyword evidence="1" id="KW-1133">Transmembrane helix</keyword>
<evidence type="ECO:0000313" key="4">
    <source>
        <dbReference type="Proteomes" id="UP000655420"/>
    </source>
</evidence>
<dbReference type="Proteomes" id="UP000655420">
    <property type="component" value="Unassembled WGS sequence"/>
</dbReference>
<evidence type="ECO:0000313" key="3">
    <source>
        <dbReference type="EMBL" id="MBK0400339.1"/>
    </source>
</evidence>
<feature type="transmembrane region" description="Helical" evidence="1">
    <location>
        <begin position="135"/>
        <end position="157"/>
    </location>
</feature>
<protein>
    <submittedName>
        <fullName evidence="3">DMT family transporter</fullName>
    </submittedName>
</protein>
<comment type="caution">
    <text evidence="3">The sequence shown here is derived from an EMBL/GenBank/DDBJ whole genome shotgun (WGS) entry which is preliminary data.</text>
</comment>
<evidence type="ECO:0000259" key="2">
    <source>
        <dbReference type="Pfam" id="PF00892"/>
    </source>
</evidence>
<keyword evidence="1" id="KW-0812">Transmembrane</keyword>
<feature type="transmembrane region" description="Helical" evidence="1">
    <location>
        <begin position="20"/>
        <end position="38"/>
    </location>
</feature>
<organism evidence="3 4">
    <name type="scientific">Thermohalobaculum xanthum</name>
    <dbReference type="NCBI Taxonomy" id="2753746"/>
    <lineage>
        <taxon>Bacteria</taxon>
        <taxon>Pseudomonadati</taxon>
        <taxon>Pseudomonadota</taxon>
        <taxon>Alphaproteobacteria</taxon>
        <taxon>Rhodobacterales</taxon>
        <taxon>Paracoccaceae</taxon>
        <taxon>Thermohalobaculum</taxon>
    </lineage>
</organism>
<dbReference type="InterPro" id="IPR000620">
    <property type="entry name" value="EamA_dom"/>
</dbReference>
<dbReference type="Gene3D" id="1.10.3730.20">
    <property type="match status" value="1"/>
</dbReference>
<proteinExistence type="predicted"/>
<feature type="transmembrane region" description="Helical" evidence="1">
    <location>
        <begin position="110"/>
        <end position="129"/>
    </location>
</feature>
<keyword evidence="4" id="KW-1185">Reference proteome</keyword>
<accession>A0A8J7M850</accession>
<feature type="transmembrane region" description="Helical" evidence="1">
    <location>
        <begin position="166"/>
        <end position="187"/>
    </location>
</feature>
<dbReference type="Pfam" id="PF00892">
    <property type="entry name" value="EamA"/>
    <property type="match status" value="2"/>
</dbReference>
<feature type="transmembrane region" description="Helical" evidence="1">
    <location>
        <begin position="223"/>
        <end position="242"/>
    </location>
</feature>
<sequence length="288" mass="31416">MLFALQDGISKHLAQSYPVPFFVMIRYWFFAAFVIVVASRSEGGIRAAWRTKMPLVQIFRGVLLVFQIWVIVTSFDLIGLGPTHAIFALHPLLATLLAIPILGEMVGWRRMVAVGVGFLGILVILRPGAGVFDPYALIAVGSAFLFAFYSVLTRLVARADGSARPAFFYTGIAGAVAATLVGPFFWTEMLATDWAWLGALCVTGMSGHYCLIRALDATEAVRIQPFIYLQMVFTMALGWVVFGEPFDPVTLLGGAMIIGAGLYAIWREWAAIERAKAAARTAEKSLKG</sequence>
<feature type="domain" description="EamA" evidence="2">
    <location>
        <begin position="8"/>
        <end position="125"/>
    </location>
</feature>
<dbReference type="PANTHER" id="PTHR22911">
    <property type="entry name" value="ACYL-MALONYL CONDENSING ENZYME-RELATED"/>
    <property type="match status" value="1"/>
</dbReference>
<dbReference type="GO" id="GO:0016020">
    <property type="term" value="C:membrane"/>
    <property type="evidence" value="ECO:0007669"/>
    <property type="project" value="InterPro"/>
</dbReference>
<dbReference type="SUPFAM" id="SSF103481">
    <property type="entry name" value="Multidrug resistance efflux transporter EmrE"/>
    <property type="match status" value="2"/>
</dbReference>
<evidence type="ECO:0000256" key="1">
    <source>
        <dbReference type="SAM" id="Phobius"/>
    </source>
</evidence>
<keyword evidence="1" id="KW-0472">Membrane</keyword>
<feature type="domain" description="EamA" evidence="2">
    <location>
        <begin position="136"/>
        <end position="260"/>
    </location>
</feature>
<dbReference type="EMBL" id="JAEHHL010000008">
    <property type="protein sequence ID" value="MBK0400339.1"/>
    <property type="molecule type" value="Genomic_DNA"/>
</dbReference>
<dbReference type="InterPro" id="IPR037185">
    <property type="entry name" value="EmrE-like"/>
</dbReference>
<feature type="transmembrane region" description="Helical" evidence="1">
    <location>
        <begin position="248"/>
        <end position="266"/>
    </location>
</feature>
<feature type="transmembrane region" description="Helical" evidence="1">
    <location>
        <begin position="84"/>
        <end position="103"/>
    </location>
</feature>
<name>A0A8J7M850_9RHOB</name>
<gene>
    <name evidence="3" type="ORF">H0I76_14155</name>
</gene>
<reference evidence="3" key="1">
    <citation type="submission" date="2020-12" db="EMBL/GenBank/DDBJ databases">
        <title>Bacterial taxonomy.</title>
        <authorList>
            <person name="Pan X."/>
        </authorList>
    </citation>
    <scope>NUCLEOTIDE SEQUENCE</scope>
    <source>
        <strain evidence="3">M0105</strain>
    </source>
</reference>
<feature type="transmembrane region" description="Helical" evidence="1">
    <location>
        <begin position="58"/>
        <end position="78"/>
    </location>
</feature>